<dbReference type="PANTHER" id="PTHR11439:SF524">
    <property type="entry name" value="RNA-DIRECTED DNA POLYMERASE, PROTEIN KINASE RLK-PELLE-DLSV FAMILY"/>
    <property type="match status" value="1"/>
</dbReference>
<feature type="domain" description="Reverse transcriptase Ty1/copia-type" evidence="1">
    <location>
        <begin position="1"/>
        <end position="162"/>
    </location>
</feature>
<accession>A0ABM1RBV4</accession>
<dbReference type="SUPFAM" id="SSF56672">
    <property type="entry name" value="DNA/RNA polymerases"/>
    <property type="match status" value="1"/>
</dbReference>
<dbReference type="CDD" id="cd09272">
    <property type="entry name" value="RNase_HI_RT_Ty1"/>
    <property type="match status" value="1"/>
</dbReference>
<evidence type="ECO:0000313" key="3">
    <source>
        <dbReference type="RefSeq" id="XP_019096492.1"/>
    </source>
</evidence>
<proteinExistence type="predicted"/>
<dbReference type="PANTHER" id="PTHR11439">
    <property type="entry name" value="GAG-POL-RELATED RETROTRANSPOSON"/>
    <property type="match status" value="1"/>
</dbReference>
<keyword evidence="2" id="KW-1185">Reference proteome</keyword>
<dbReference type="GeneID" id="109130870"/>
<name>A0ABM1RBV4_CAMSA</name>
<dbReference type="Proteomes" id="UP000694864">
    <property type="component" value="Chromosome 19"/>
</dbReference>
<organism evidence="2 3">
    <name type="scientific">Camelina sativa</name>
    <name type="common">False flax</name>
    <name type="synonym">Myagrum sativum</name>
    <dbReference type="NCBI Taxonomy" id="90675"/>
    <lineage>
        <taxon>Eukaryota</taxon>
        <taxon>Viridiplantae</taxon>
        <taxon>Streptophyta</taxon>
        <taxon>Embryophyta</taxon>
        <taxon>Tracheophyta</taxon>
        <taxon>Spermatophyta</taxon>
        <taxon>Magnoliopsida</taxon>
        <taxon>eudicotyledons</taxon>
        <taxon>Gunneridae</taxon>
        <taxon>Pentapetalae</taxon>
        <taxon>rosids</taxon>
        <taxon>malvids</taxon>
        <taxon>Brassicales</taxon>
        <taxon>Brassicaceae</taxon>
        <taxon>Camelineae</taxon>
        <taxon>Camelina</taxon>
    </lineage>
</organism>
<reference evidence="3" key="2">
    <citation type="submission" date="2025-08" db="UniProtKB">
        <authorList>
            <consortium name="RefSeq"/>
        </authorList>
    </citation>
    <scope>IDENTIFICATION</scope>
    <source>
        <tissue evidence="3">Leaf</tissue>
    </source>
</reference>
<protein>
    <submittedName>
        <fullName evidence="3">Uncharacterized protein LOC109130870</fullName>
    </submittedName>
</protein>
<evidence type="ECO:0000313" key="2">
    <source>
        <dbReference type="Proteomes" id="UP000694864"/>
    </source>
</evidence>
<dbReference type="InterPro" id="IPR013103">
    <property type="entry name" value="RVT_2"/>
</dbReference>
<sequence length="351" mass="40175">MDVRNSFLHGDLTKTVYMKQPEGFVDKEHHDHVCLLHKSLYGLKQAPRAWFDKFSNFLLKFGFFCSIRDPSLFICAKNNDAIFLLLYVDDMVITGNSSGLLNSLLDALNQQFRMKNLGELHYFLGIQAQFHPQGLFLSQQKYAEDLLIEAAMSNCSSVATPLSQQLNRTPMQDKLFKNPKYFRSLVGKLQYLTLTRPDIQFAVNYVCHKMHAPTVSDFQLLKRILRYIKGTTTMGISFNKNTDYKMRVFSDSDYNGFQSSNRSTGGFCTFHGNNIISWSSKKQPTVSKSSIEAEYRAMSEATSKITWLVNLLQDLGVPQFHKPELFCDNLIQVSMLAQSTLPLIITMFENK</sequence>
<dbReference type="InterPro" id="IPR043502">
    <property type="entry name" value="DNA/RNA_pol_sf"/>
</dbReference>
<dbReference type="Pfam" id="PF07727">
    <property type="entry name" value="RVT_2"/>
    <property type="match status" value="1"/>
</dbReference>
<reference evidence="2" key="1">
    <citation type="journal article" date="2014" name="Nat. Commun.">
        <title>The emerging biofuel crop Camelina sativa retains a highly undifferentiated hexaploid genome structure.</title>
        <authorList>
            <person name="Kagale S."/>
            <person name="Koh C."/>
            <person name="Nixon J."/>
            <person name="Bollina V."/>
            <person name="Clarke W.E."/>
            <person name="Tuteja R."/>
            <person name="Spillane C."/>
            <person name="Robinson S.J."/>
            <person name="Links M.G."/>
            <person name="Clarke C."/>
            <person name="Higgins E.E."/>
            <person name="Huebert T."/>
            <person name="Sharpe A.G."/>
            <person name="Parkin I.A."/>
        </authorList>
    </citation>
    <scope>NUCLEOTIDE SEQUENCE [LARGE SCALE GENOMIC DNA]</scope>
    <source>
        <strain evidence="2">cv. DH55</strain>
    </source>
</reference>
<evidence type="ECO:0000259" key="1">
    <source>
        <dbReference type="Pfam" id="PF07727"/>
    </source>
</evidence>
<dbReference type="RefSeq" id="XP_019096492.1">
    <property type="nucleotide sequence ID" value="XM_019240947.1"/>
</dbReference>
<gene>
    <name evidence="3" type="primary">LOC109130870</name>
</gene>